<proteinExistence type="predicted"/>
<evidence type="ECO:0000313" key="3">
    <source>
        <dbReference type="Proteomes" id="UP000192872"/>
    </source>
</evidence>
<feature type="transmembrane region" description="Helical" evidence="1">
    <location>
        <begin position="158"/>
        <end position="174"/>
    </location>
</feature>
<feature type="transmembrane region" description="Helical" evidence="1">
    <location>
        <begin position="208"/>
        <end position="232"/>
    </location>
</feature>
<keyword evidence="1" id="KW-1133">Transmembrane helix</keyword>
<feature type="transmembrane region" description="Helical" evidence="1">
    <location>
        <begin position="318"/>
        <end position="342"/>
    </location>
</feature>
<gene>
    <name evidence="2" type="ORF">A4S15_08985</name>
</gene>
<dbReference type="Proteomes" id="UP000192872">
    <property type="component" value="Unassembled WGS sequence"/>
</dbReference>
<organism evidence="2 3">
    <name type="scientific">Candidatus Raskinella chloraquaticus</name>
    <dbReference type="NCBI Taxonomy" id="1951219"/>
    <lineage>
        <taxon>Bacteria</taxon>
        <taxon>Pseudomonadati</taxon>
        <taxon>Pseudomonadota</taxon>
        <taxon>Alphaproteobacteria</taxon>
        <taxon>Hyphomicrobiales</taxon>
        <taxon>Phreatobacteraceae</taxon>
        <taxon>Candidatus Raskinella</taxon>
    </lineage>
</organism>
<name>A0A1W9HX19_9HYPH</name>
<feature type="transmembrane region" description="Helical" evidence="1">
    <location>
        <begin position="82"/>
        <end position="104"/>
    </location>
</feature>
<feature type="transmembrane region" description="Helical" evidence="1">
    <location>
        <begin position="111"/>
        <end position="128"/>
    </location>
</feature>
<feature type="transmembrane region" description="Helical" evidence="1">
    <location>
        <begin position="357"/>
        <end position="374"/>
    </location>
</feature>
<comment type="caution">
    <text evidence="2">The sequence shown here is derived from an EMBL/GenBank/DDBJ whole genome shotgun (WGS) entry which is preliminary data.</text>
</comment>
<feature type="transmembrane region" description="Helical" evidence="1">
    <location>
        <begin position="180"/>
        <end position="196"/>
    </location>
</feature>
<feature type="transmembrane region" description="Helical" evidence="1">
    <location>
        <begin position="134"/>
        <end position="151"/>
    </location>
</feature>
<sequence>MFWLVWALFCWPWLSGSVTIPWDAKAHFYPQLVFLAEALHSGHSPFWANNVFAGHPQIADPQSLIFSPPFLLLALFNSSPSMIAADAVTFAMLGLGAMAIIVIFADRRWHWAGAVIAALCFAFGAAAAWRVQHIGQILSLVYLPMAFVCLDRGLRRQPLGYGLCAGVFAGLMVLGRDQVALLGCYLLAASVLRHWLGRPDAIVRSLPPLTLAAIAGALITALPLIMSALFAAQSNRPEIDLEGAGRGSLHPAHFLTLFIADLYGSSGPQAEVWGPPSFVWNWTGIFLAQNMFVMYCGALPILLILTRVTALWRRDIRPFTIAMLFLLTYALGWYTPLFALYYKLMPGVALYRRPADALFLIGAGTGILAGYALHRLLSDNPAPRRAMIAVAAIAALTALGAGLWLALSFKQFPLKAGEPLLTAAIFLALAIAVIAAAVLLHRRHQRPLALAAIAVVAGDLVWNNGVNPSTGLPPANYAVLDPQSDDPVIAALRDALNKRGEQGAQDRVELVGLGFHWPNASLVHGLDHTLGYNPLRDGIYSSAVGADDTIGLPDQRRFTPLFPSYASRLSALLGLRFIVSPLPIEAVDKALPEGKLSLIGRPGGSYLYENPQTLPRVFVTTGAVAAPAKTLLVSGVWPNADPLETVVLERLPGGFSGQSGKGEARLVSYANTDIVIEATAPAGGGFLVLNDAFHPWWFADVDGRSTEILRANVVFRAVRIPHGQSRITMSFRPLLGVIRELRRAIP</sequence>
<dbReference type="PANTHER" id="PTHR38454:SF1">
    <property type="entry name" value="INTEGRAL MEMBRANE PROTEIN"/>
    <property type="match status" value="1"/>
</dbReference>
<keyword evidence="1" id="KW-0472">Membrane</keyword>
<keyword evidence="1" id="KW-0812">Transmembrane</keyword>
<accession>A0A1W9HX19</accession>
<dbReference type="EMBL" id="LWDL01000016">
    <property type="protein sequence ID" value="OQW51969.1"/>
    <property type="molecule type" value="Genomic_DNA"/>
</dbReference>
<dbReference type="STRING" id="1827387.A4S15_08985"/>
<dbReference type="AlphaFoldDB" id="A0A1W9HX19"/>
<dbReference type="PANTHER" id="PTHR38454">
    <property type="entry name" value="INTEGRAL MEMBRANE PROTEIN-RELATED"/>
    <property type="match status" value="1"/>
</dbReference>
<feature type="transmembrane region" description="Helical" evidence="1">
    <location>
        <begin position="282"/>
        <end position="306"/>
    </location>
</feature>
<evidence type="ECO:0000313" key="2">
    <source>
        <dbReference type="EMBL" id="OQW51969.1"/>
    </source>
</evidence>
<evidence type="ECO:0000256" key="1">
    <source>
        <dbReference type="SAM" id="Phobius"/>
    </source>
</evidence>
<protein>
    <submittedName>
        <fullName evidence="2">Uncharacterized protein</fullName>
    </submittedName>
</protein>
<feature type="transmembrane region" description="Helical" evidence="1">
    <location>
        <begin position="419"/>
        <end position="440"/>
    </location>
</feature>
<feature type="transmembrane region" description="Helical" evidence="1">
    <location>
        <begin position="386"/>
        <end position="407"/>
    </location>
</feature>
<reference evidence="2 3" key="1">
    <citation type="journal article" date="2017" name="Water Res.">
        <title>Comammox in drinking water systems.</title>
        <authorList>
            <person name="Wang Y."/>
            <person name="Ma L."/>
            <person name="Mao Y."/>
            <person name="Jiang X."/>
            <person name="Xia Y."/>
            <person name="Yu K."/>
            <person name="Li B."/>
            <person name="Zhang T."/>
        </authorList>
    </citation>
    <scope>NUCLEOTIDE SEQUENCE [LARGE SCALE GENOMIC DNA]</scope>
    <source>
        <strain evidence="2">SG_bin8</strain>
    </source>
</reference>
<dbReference type="InterPro" id="IPR018580">
    <property type="entry name" value="Uncharacterised_YfhO"/>
</dbReference>